<dbReference type="Gramene" id="mRNA:HanXRQr2_Chr05g0208211">
    <property type="protein sequence ID" value="CDS:HanXRQr2_Chr05g0208211.1"/>
    <property type="gene ID" value="HanXRQr2_Chr05g0208211"/>
</dbReference>
<accession>A0A9K3IYE2</accession>
<evidence type="ECO:0000313" key="3">
    <source>
        <dbReference type="Proteomes" id="UP000215914"/>
    </source>
</evidence>
<keyword evidence="1" id="KW-0812">Transmembrane</keyword>
<dbReference type="AlphaFoldDB" id="A0A9K3IYE2"/>
<keyword evidence="3" id="KW-1185">Reference proteome</keyword>
<proteinExistence type="predicted"/>
<protein>
    <submittedName>
        <fullName evidence="2">Uncharacterized protein</fullName>
    </submittedName>
</protein>
<keyword evidence="1" id="KW-0472">Membrane</keyword>
<keyword evidence="1" id="KW-1133">Transmembrane helix</keyword>
<feature type="transmembrane region" description="Helical" evidence="1">
    <location>
        <begin position="50"/>
        <end position="69"/>
    </location>
</feature>
<dbReference type="EMBL" id="MNCJ02000320">
    <property type="protein sequence ID" value="KAF5805346.1"/>
    <property type="molecule type" value="Genomic_DNA"/>
</dbReference>
<reference evidence="2" key="2">
    <citation type="submission" date="2020-06" db="EMBL/GenBank/DDBJ databases">
        <title>Helianthus annuus Genome sequencing and assembly Release 2.</title>
        <authorList>
            <person name="Gouzy J."/>
            <person name="Langlade N."/>
            <person name="Munos S."/>
        </authorList>
    </citation>
    <scope>NUCLEOTIDE SEQUENCE</scope>
    <source>
        <tissue evidence="2">Leaves</tissue>
    </source>
</reference>
<name>A0A9K3IYE2_HELAN</name>
<comment type="caution">
    <text evidence="2">The sequence shown here is derived from an EMBL/GenBank/DDBJ whole genome shotgun (WGS) entry which is preliminary data.</text>
</comment>
<organism evidence="2 3">
    <name type="scientific">Helianthus annuus</name>
    <name type="common">Common sunflower</name>
    <dbReference type="NCBI Taxonomy" id="4232"/>
    <lineage>
        <taxon>Eukaryota</taxon>
        <taxon>Viridiplantae</taxon>
        <taxon>Streptophyta</taxon>
        <taxon>Embryophyta</taxon>
        <taxon>Tracheophyta</taxon>
        <taxon>Spermatophyta</taxon>
        <taxon>Magnoliopsida</taxon>
        <taxon>eudicotyledons</taxon>
        <taxon>Gunneridae</taxon>
        <taxon>Pentapetalae</taxon>
        <taxon>asterids</taxon>
        <taxon>campanulids</taxon>
        <taxon>Asterales</taxon>
        <taxon>Asteraceae</taxon>
        <taxon>Asteroideae</taxon>
        <taxon>Heliantheae alliance</taxon>
        <taxon>Heliantheae</taxon>
        <taxon>Helianthus</taxon>
    </lineage>
</organism>
<reference evidence="2" key="1">
    <citation type="journal article" date="2017" name="Nature">
        <title>The sunflower genome provides insights into oil metabolism, flowering and Asterid evolution.</title>
        <authorList>
            <person name="Badouin H."/>
            <person name="Gouzy J."/>
            <person name="Grassa C.J."/>
            <person name="Murat F."/>
            <person name="Staton S.E."/>
            <person name="Cottret L."/>
            <person name="Lelandais-Briere C."/>
            <person name="Owens G.L."/>
            <person name="Carrere S."/>
            <person name="Mayjonade B."/>
            <person name="Legrand L."/>
            <person name="Gill N."/>
            <person name="Kane N.C."/>
            <person name="Bowers J.E."/>
            <person name="Hubner S."/>
            <person name="Bellec A."/>
            <person name="Berard A."/>
            <person name="Berges H."/>
            <person name="Blanchet N."/>
            <person name="Boniface M.C."/>
            <person name="Brunel D."/>
            <person name="Catrice O."/>
            <person name="Chaidir N."/>
            <person name="Claudel C."/>
            <person name="Donnadieu C."/>
            <person name="Faraut T."/>
            <person name="Fievet G."/>
            <person name="Helmstetter N."/>
            <person name="King M."/>
            <person name="Knapp S.J."/>
            <person name="Lai Z."/>
            <person name="Le Paslier M.C."/>
            <person name="Lippi Y."/>
            <person name="Lorenzon L."/>
            <person name="Mandel J.R."/>
            <person name="Marage G."/>
            <person name="Marchand G."/>
            <person name="Marquand E."/>
            <person name="Bret-Mestries E."/>
            <person name="Morien E."/>
            <person name="Nambeesan S."/>
            <person name="Nguyen T."/>
            <person name="Pegot-Espagnet P."/>
            <person name="Pouilly N."/>
            <person name="Raftis F."/>
            <person name="Sallet E."/>
            <person name="Schiex T."/>
            <person name="Thomas J."/>
            <person name="Vandecasteele C."/>
            <person name="Vares D."/>
            <person name="Vear F."/>
            <person name="Vautrin S."/>
            <person name="Crespi M."/>
            <person name="Mangin B."/>
            <person name="Burke J.M."/>
            <person name="Salse J."/>
            <person name="Munos S."/>
            <person name="Vincourt P."/>
            <person name="Rieseberg L.H."/>
            <person name="Langlade N.B."/>
        </authorList>
    </citation>
    <scope>NUCLEOTIDE SEQUENCE</scope>
    <source>
        <tissue evidence="2">Leaves</tissue>
    </source>
</reference>
<evidence type="ECO:0000256" key="1">
    <source>
        <dbReference type="SAM" id="Phobius"/>
    </source>
</evidence>
<evidence type="ECO:0000313" key="2">
    <source>
        <dbReference type="EMBL" id="KAF5805346.1"/>
    </source>
</evidence>
<sequence length="72" mass="7874">MMKGPIYSRRVKEEGAALPSVIERQLSDQGEYPFGLLCCLQDSGPRGAPIFVLAGEIILLLSVCSWICCRST</sequence>
<gene>
    <name evidence="2" type="ORF">HanXRQr2_Chr05g0208211</name>
</gene>
<dbReference type="Proteomes" id="UP000215914">
    <property type="component" value="Unassembled WGS sequence"/>
</dbReference>